<keyword evidence="1" id="KW-0067">ATP-binding</keyword>
<name>A0A8T3VJN3_9EURY</name>
<sequence>MEYVLTFPEKIYNENSDNLKGIIILIDEFQLIKELDDYKKSFLWNIRSYIQNQRNIVYVFTGSMSLNDTLISEISCHNGVFGGRMISFHLSTFSKTTVKQYLNEKKPGLKFSDDGFNRFYENTLGIPAYINNFAKILPENIEFTSELITREFNESIYYISSNLVNIWHELSYKNKLILISLLNGPTRRIDIAKSLNLESGSLSPNLRELENLSLINKSSDKLYSISEPLLSKWLQSEYDEKGEYPFTSI</sequence>
<evidence type="ECO:0000313" key="1">
    <source>
        <dbReference type="EMBL" id="MBE6510090.1"/>
    </source>
</evidence>
<dbReference type="EMBL" id="SUTF01000003">
    <property type="protein sequence ID" value="MBE6510090.1"/>
    <property type="molecule type" value="Genomic_DNA"/>
</dbReference>
<dbReference type="Gene3D" id="3.40.50.300">
    <property type="entry name" value="P-loop containing nucleotide triphosphate hydrolases"/>
    <property type="match status" value="1"/>
</dbReference>
<dbReference type="AlphaFoldDB" id="A0A8T3VJN3"/>
<evidence type="ECO:0000313" key="2">
    <source>
        <dbReference type="Proteomes" id="UP000713479"/>
    </source>
</evidence>
<organism evidence="1 2">
    <name type="scientific">Methanobrevibacter millerae</name>
    <dbReference type="NCBI Taxonomy" id="230361"/>
    <lineage>
        <taxon>Archaea</taxon>
        <taxon>Methanobacteriati</taxon>
        <taxon>Methanobacteriota</taxon>
        <taxon>Methanomada group</taxon>
        <taxon>Methanobacteria</taxon>
        <taxon>Methanobacteriales</taxon>
        <taxon>Methanobacteriaceae</taxon>
        <taxon>Methanobrevibacter</taxon>
    </lineage>
</organism>
<proteinExistence type="predicted"/>
<protein>
    <submittedName>
        <fullName evidence="1">ATP-binding protein</fullName>
    </submittedName>
</protein>
<comment type="caution">
    <text evidence="1">The sequence shown here is derived from an EMBL/GenBank/DDBJ whole genome shotgun (WGS) entry which is preliminary data.</text>
</comment>
<dbReference type="SUPFAM" id="SSF46785">
    <property type="entry name" value="Winged helix' DNA-binding domain"/>
    <property type="match status" value="1"/>
</dbReference>
<accession>A0A8T3VJN3</accession>
<dbReference type="InterPro" id="IPR027417">
    <property type="entry name" value="P-loop_NTPase"/>
</dbReference>
<dbReference type="PANTHER" id="PTHR34301:SF8">
    <property type="entry name" value="ATPASE DOMAIN-CONTAINING PROTEIN"/>
    <property type="match status" value="1"/>
</dbReference>
<keyword evidence="1" id="KW-0547">Nucleotide-binding</keyword>
<gene>
    <name evidence="1" type="ORF">E7Z74_02290</name>
</gene>
<dbReference type="GO" id="GO:0005524">
    <property type="term" value="F:ATP binding"/>
    <property type="evidence" value="ECO:0007669"/>
    <property type="project" value="UniProtKB-KW"/>
</dbReference>
<dbReference type="SUPFAM" id="SSF52540">
    <property type="entry name" value="P-loop containing nucleoside triphosphate hydrolases"/>
    <property type="match status" value="1"/>
</dbReference>
<dbReference type="Proteomes" id="UP000713479">
    <property type="component" value="Unassembled WGS sequence"/>
</dbReference>
<dbReference type="PANTHER" id="PTHR34301">
    <property type="entry name" value="DNA-BINDING PROTEIN-RELATED"/>
    <property type="match status" value="1"/>
</dbReference>
<reference evidence="1" key="1">
    <citation type="submission" date="2019-04" db="EMBL/GenBank/DDBJ databases">
        <title>Evolution of Biomass-Degrading Anaerobic Consortia Revealed by Metagenomics.</title>
        <authorList>
            <person name="Peng X."/>
        </authorList>
    </citation>
    <scope>NUCLEOTIDE SEQUENCE</scope>
    <source>
        <strain evidence="1">SIG13</strain>
    </source>
</reference>
<dbReference type="InterPro" id="IPR036390">
    <property type="entry name" value="WH_DNA-bd_sf"/>
</dbReference>